<dbReference type="EMBL" id="JACHLI010000018">
    <property type="protein sequence ID" value="MBB4865298.1"/>
    <property type="molecule type" value="Genomic_DNA"/>
</dbReference>
<organism evidence="1 2">
    <name type="scientific">Pseudomonas nitroreducens</name>
    <dbReference type="NCBI Taxonomy" id="46680"/>
    <lineage>
        <taxon>Bacteria</taxon>
        <taxon>Pseudomonadati</taxon>
        <taxon>Pseudomonadota</taxon>
        <taxon>Gammaproteobacteria</taxon>
        <taxon>Pseudomonadales</taxon>
        <taxon>Pseudomonadaceae</taxon>
        <taxon>Pseudomonas</taxon>
    </lineage>
</organism>
<protein>
    <submittedName>
        <fullName evidence="1">Uncharacterized protein</fullName>
    </submittedName>
</protein>
<dbReference type="RefSeq" id="WP_184592626.1">
    <property type="nucleotide sequence ID" value="NZ_JACHLI010000018.1"/>
</dbReference>
<evidence type="ECO:0000313" key="2">
    <source>
        <dbReference type="Proteomes" id="UP000566995"/>
    </source>
</evidence>
<gene>
    <name evidence="1" type="ORF">HNP46_004179</name>
</gene>
<reference evidence="1 2" key="1">
    <citation type="submission" date="2020-08" db="EMBL/GenBank/DDBJ databases">
        <title>Functional genomics of gut bacteria from endangered species of beetles.</title>
        <authorList>
            <person name="Carlos-Shanley C."/>
        </authorList>
    </citation>
    <scope>NUCLEOTIDE SEQUENCE [LARGE SCALE GENOMIC DNA]</scope>
    <source>
        <strain evidence="1 2">S00179</strain>
    </source>
</reference>
<proteinExistence type="predicted"/>
<accession>A0A7W7P1X3</accession>
<name>A0A7W7P1X3_PSENT</name>
<dbReference type="Proteomes" id="UP000566995">
    <property type="component" value="Unassembled WGS sequence"/>
</dbReference>
<evidence type="ECO:0000313" key="1">
    <source>
        <dbReference type="EMBL" id="MBB4865298.1"/>
    </source>
</evidence>
<dbReference type="AlphaFoldDB" id="A0A7W7P1X3"/>
<sequence length="174" mass="20282">MTTPLDVSSNQLDWLMHTLGLNYQDEPFRNHYVISSGDADEPEMDKLVEMGLMIKRPAPKFCADDQIAYYATEAGKAYAIEHKPKPVLAKLNNWQKYLHDECSCMFVEYLGINLPVYETQFGKGFRMVRKRNYFEVEVAGEWAATRQEAKASYKLKLREFNNARRAENKRFMAH</sequence>
<comment type="caution">
    <text evidence="1">The sequence shown here is derived from an EMBL/GenBank/DDBJ whole genome shotgun (WGS) entry which is preliminary data.</text>
</comment>